<evidence type="ECO:0000313" key="1">
    <source>
        <dbReference type="EMBL" id="CAF3390362.1"/>
    </source>
</evidence>
<proteinExistence type="predicted"/>
<dbReference type="Proteomes" id="UP000663825">
    <property type="component" value="Unassembled WGS sequence"/>
</dbReference>
<protein>
    <recommendedName>
        <fullName evidence="5">Transposase</fullName>
    </recommendedName>
</protein>
<dbReference type="EMBL" id="CAJNXB010004737">
    <property type="protein sequence ID" value="CAF3390362.1"/>
    <property type="molecule type" value="Genomic_DNA"/>
</dbReference>
<dbReference type="SUPFAM" id="SSF46689">
    <property type="entry name" value="Homeodomain-like"/>
    <property type="match status" value="1"/>
</dbReference>
<evidence type="ECO:0000313" key="2">
    <source>
        <dbReference type="EMBL" id="CAF4553067.1"/>
    </source>
</evidence>
<organism evidence="2 4">
    <name type="scientific">Rotaria socialis</name>
    <dbReference type="NCBI Taxonomy" id="392032"/>
    <lineage>
        <taxon>Eukaryota</taxon>
        <taxon>Metazoa</taxon>
        <taxon>Spiralia</taxon>
        <taxon>Gnathifera</taxon>
        <taxon>Rotifera</taxon>
        <taxon>Eurotatoria</taxon>
        <taxon>Bdelloidea</taxon>
        <taxon>Philodinida</taxon>
        <taxon>Philodinidae</taxon>
        <taxon>Rotaria</taxon>
    </lineage>
</organism>
<evidence type="ECO:0000313" key="4">
    <source>
        <dbReference type="Proteomes" id="UP000663873"/>
    </source>
</evidence>
<accession>A0A820YY56</accession>
<dbReference type="AlphaFoldDB" id="A0A820YY56"/>
<reference evidence="2" key="1">
    <citation type="submission" date="2021-02" db="EMBL/GenBank/DDBJ databases">
        <authorList>
            <person name="Nowell W R."/>
        </authorList>
    </citation>
    <scope>NUCLEOTIDE SEQUENCE</scope>
</reference>
<sequence>MPKNCEWSTDLRKLVLKHHMDGDSIGTIATKVLLGRSTIHYIFKKWHQTGLVINRQDRGRKRNTTSRVDRIIHRKIISNR</sequence>
<name>A0A820YY56_9BILA</name>
<evidence type="ECO:0000313" key="3">
    <source>
        <dbReference type="EMBL" id="CAF4837706.1"/>
    </source>
</evidence>
<dbReference type="EMBL" id="CAJOBS010002869">
    <property type="protein sequence ID" value="CAF4837706.1"/>
    <property type="molecule type" value="Genomic_DNA"/>
</dbReference>
<dbReference type="InterPro" id="IPR036388">
    <property type="entry name" value="WH-like_DNA-bd_sf"/>
</dbReference>
<dbReference type="Gene3D" id="1.10.10.10">
    <property type="entry name" value="Winged helix-like DNA-binding domain superfamily/Winged helix DNA-binding domain"/>
    <property type="match status" value="1"/>
</dbReference>
<dbReference type="Proteomes" id="UP000663873">
    <property type="component" value="Unassembled WGS sequence"/>
</dbReference>
<dbReference type="EMBL" id="CAJOBP010009470">
    <property type="protein sequence ID" value="CAF4553067.1"/>
    <property type="molecule type" value="Genomic_DNA"/>
</dbReference>
<evidence type="ECO:0008006" key="5">
    <source>
        <dbReference type="Google" id="ProtNLM"/>
    </source>
</evidence>
<comment type="caution">
    <text evidence="2">The sequence shown here is derived from an EMBL/GenBank/DDBJ whole genome shotgun (WGS) entry which is preliminary data.</text>
</comment>
<dbReference type="InterPro" id="IPR009057">
    <property type="entry name" value="Homeodomain-like_sf"/>
</dbReference>
<keyword evidence="4" id="KW-1185">Reference proteome</keyword>
<dbReference type="Proteomes" id="UP000663838">
    <property type="component" value="Unassembled WGS sequence"/>
</dbReference>
<dbReference type="OrthoDB" id="10231713at2759"/>
<gene>
    <name evidence="1" type="ORF">TIS948_LOCUS26782</name>
    <name evidence="3" type="ORF">TOA249_LOCUS25794</name>
    <name evidence="2" type="ORF">UJA718_LOCUS29489</name>
</gene>